<dbReference type="SUPFAM" id="SSF54403">
    <property type="entry name" value="Cystatin/monellin"/>
    <property type="match status" value="1"/>
</dbReference>
<dbReference type="InterPro" id="IPR000010">
    <property type="entry name" value="Cystatin_dom"/>
</dbReference>
<protein>
    <submittedName>
        <fullName evidence="5">Cystatin-8</fullName>
    </submittedName>
</protein>
<feature type="chain" id="PRO_5018672807" evidence="3">
    <location>
        <begin position="20"/>
        <end position="155"/>
    </location>
</feature>
<dbReference type="EMBL" id="AC110699">
    <property type="status" value="NOT_ANNOTATED_CDS"/>
    <property type="molecule type" value="Genomic_DNA"/>
</dbReference>
<name>A0A0H2UHD7_RAT</name>
<dbReference type="PANTHER" id="PTHR47010:SF1">
    <property type="entry name" value="CYSTATIN-8"/>
    <property type="match status" value="1"/>
</dbReference>
<proteinExistence type="inferred from homology"/>
<feature type="domain" description="Cystatin" evidence="4">
    <location>
        <begin position="32"/>
        <end position="139"/>
    </location>
</feature>
<dbReference type="Proteomes" id="UP000002494">
    <property type="component" value="Chromosome 3"/>
</dbReference>
<dbReference type="PANTHER" id="PTHR47010">
    <property type="entry name" value="CYSTATIN-8-RELATED"/>
    <property type="match status" value="1"/>
</dbReference>
<organism evidence="5 6">
    <name type="scientific">Rattus norvegicus</name>
    <name type="common">Rat</name>
    <dbReference type="NCBI Taxonomy" id="10116"/>
    <lineage>
        <taxon>Eukaryota</taxon>
        <taxon>Metazoa</taxon>
        <taxon>Chordata</taxon>
        <taxon>Craniata</taxon>
        <taxon>Vertebrata</taxon>
        <taxon>Euteleostomi</taxon>
        <taxon>Mammalia</taxon>
        <taxon>Eutheria</taxon>
        <taxon>Euarchontoglires</taxon>
        <taxon>Glires</taxon>
        <taxon>Rodentia</taxon>
        <taxon>Myomorpha</taxon>
        <taxon>Muroidea</taxon>
        <taxon>Muridae</taxon>
        <taxon>Murinae</taxon>
        <taxon>Rattus</taxon>
    </lineage>
</organism>
<sequence>MTKPLLLSLIFFIIPAALAVDVDQSKNEVKAQRYFGSISISNANVKQCVWFAMKEYNKGSEDKYLFLLDKTLHATLQITDRMEYHIDVQISRSNCRKPLNNTENCIPQKNPKLEKKLSCSFLVGALPWNVSGVEEKGSVDLQRKQVPCWLHLHQL</sequence>
<dbReference type="SMR" id="A0A0H2UHD7"/>
<dbReference type="GO" id="GO:0007431">
    <property type="term" value="P:salivary gland development"/>
    <property type="evidence" value="ECO:0007669"/>
    <property type="project" value="UniProtKB-ARBA"/>
</dbReference>
<evidence type="ECO:0000256" key="1">
    <source>
        <dbReference type="ARBA" id="ARBA00009403"/>
    </source>
</evidence>
<gene>
    <name evidence="5 7" type="primary">Cst8</name>
</gene>
<dbReference type="RGD" id="2434">
    <property type="gene designation" value="Cst8"/>
</dbReference>
<dbReference type="GeneTree" id="ENSGT00940000162294"/>
<comment type="similarity">
    <text evidence="1">Belongs to the cystatin family.</text>
</comment>
<dbReference type="FunFam" id="3.10.450.10:FF:000004">
    <property type="entry name" value="Cystatin C"/>
    <property type="match status" value="1"/>
</dbReference>
<dbReference type="SMART" id="SM00043">
    <property type="entry name" value="CY"/>
    <property type="match status" value="1"/>
</dbReference>
<reference evidence="5" key="1">
    <citation type="journal article" date="2004" name="Nature">
        <title>Genome sequence of the Brown Norway rat yields insights into mammalian evolution.</title>
        <authorList>
            <consortium name="Rat Genome Sequencing Project Consortium"/>
            <person name="Gibbs R.A."/>
            <person name="Weinstock G.M."/>
            <person name="Metzker M.L."/>
            <person name="Muzny D.M."/>
            <person name="Sodergren E.J."/>
            <person name="Scherer S."/>
            <person name="Scott G."/>
            <person name="Steffen D."/>
            <person name="Worley K.C."/>
            <person name="Burch P.E."/>
            <person name="Okwuonu G."/>
            <person name="Hines S."/>
            <person name="Lewis L."/>
            <person name="Deramo C."/>
            <person name="Delgado O."/>
            <person name="Dugan-Rocha S."/>
            <person name="Miner G."/>
            <person name="Morgan M."/>
            <person name="Hawes A."/>
            <person name="Gill R."/>
            <person name="Holt R.A."/>
            <person name="Adams M.D."/>
            <person name="Amanatides P.G."/>
            <person name="Baden-Tillson H."/>
            <person name="Barnstead M."/>
            <person name="Chin S."/>
            <person name="Evans C.A."/>
            <person name="Ferriera S."/>
            <person name="Fosler C."/>
            <person name="Glodek A."/>
            <person name="Gu Z."/>
            <person name="Jennings D."/>
            <person name="Kraft C.L."/>
            <person name="Nguyen T."/>
            <person name="Pfannkoch C.M."/>
            <person name="Sitter C."/>
            <person name="Sutton G.G."/>
            <person name="Venter J.C."/>
            <person name="Woodage T."/>
            <person name="Smith D."/>
            <person name="Lee H.-M."/>
            <person name="Gustafson E."/>
            <person name="Cahill P."/>
            <person name="Kana A."/>
            <person name="Doucette-Stamm L."/>
            <person name="Weinstock K."/>
            <person name="Fechtel K."/>
            <person name="Weiss R.B."/>
            <person name="Dunn D.M."/>
            <person name="Green E.D."/>
            <person name="Blakesley R.W."/>
            <person name="Bouffard G.G."/>
            <person name="De Jong P.J."/>
            <person name="Osoegawa K."/>
            <person name="Zhu B."/>
            <person name="Marra M."/>
            <person name="Schein J."/>
            <person name="Bosdet I."/>
            <person name="Fjell C."/>
            <person name="Jones S."/>
            <person name="Krzywinski M."/>
            <person name="Mathewson C."/>
            <person name="Siddiqui A."/>
            <person name="Wye N."/>
            <person name="McPherson J."/>
            <person name="Zhao S."/>
            <person name="Fraser C.M."/>
            <person name="Shetty J."/>
            <person name="Shatsman S."/>
            <person name="Geer K."/>
            <person name="Chen Y."/>
            <person name="Abramzon S."/>
            <person name="Nierman W.C."/>
            <person name="Havlak P.H."/>
            <person name="Chen R."/>
            <person name="Durbin K.J."/>
            <person name="Egan A."/>
            <person name="Ren Y."/>
            <person name="Song X.-Z."/>
            <person name="Li B."/>
            <person name="Liu Y."/>
            <person name="Qin X."/>
            <person name="Cawley S."/>
            <person name="Cooney A.J."/>
            <person name="D'Souza L.M."/>
            <person name="Martin K."/>
            <person name="Wu J.Q."/>
            <person name="Gonzalez-Garay M.L."/>
            <person name="Jackson A.R."/>
            <person name="Kalafus K.J."/>
            <person name="McLeod M.P."/>
            <person name="Milosavljevic A."/>
            <person name="Virk D."/>
            <person name="Volkov A."/>
            <person name="Wheeler D.A."/>
            <person name="Zhang Z."/>
            <person name="Bailey J.A."/>
            <person name="Eichler E.E."/>
            <person name="Tuzun E."/>
            <person name="Birney E."/>
            <person name="Mongin E."/>
            <person name="Ureta-Vidal A."/>
            <person name="Woodwark C."/>
            <person name="Zdobnov E."/>
            <person name="Bork P."/>
            <person name="Suyama M."/>
            <person name="Torrents D."/>
            <person name="Alexandersson M."/>
            <person name="Trask B.J."/>
            <person name="Young J.M."/>
            <person name="Huang H."/>
            <person name="Wang H."/>
            <person name="Xing H."/>
            <person name="Daniels S."/>
            <person name="Gietzen D."/>
            <person name="Schmidt J."/>
            <person name="Stevens K."/>
            <person name="Vitt U."/>
            <person name="Wingrove J."/>
            <person name="Camara F."/>
            <person name="Mar Alba M."/>
            <person name="Abril J.F."/>
            <person name="Guigo R."/>
            <person name="Smit A."/>
            <person name="Dubchak I."/>
            <person name="Rubin E.M."/>
            <person name="Couronne O."/>
            <person name="Poliakov A."/>
            <person name="Huebner N."/>
            <person name="Ganten D."/>
            <person name="Goesele C."/>
            <person name="Hummel O."/>
            <person name="Kreitler T."/>
            <person name="Lee Y.-A."/>
            <person name="Monti J."/>
            <person name="Schulz H."/>
            <person name="Zimdahl H."/>
            <person name="Himmelbauer H."/>
            <person name="Lehrach H."/>
            <person name="Jacob H.J."/>
            <person name="Bromberg S."/>
            <person name="Gullings-Handley J."/>
            <person name="Jensen-Seaman M.I."/>
            <person name="Kwitek A.E."/>
            <person name="Lazar J."/>
            <person name="Pasko D."/>
            <person name="Tonellato P.J."/>
            <person name="Twigger S."/>
            <person name="Ponting C.P."/>
            <person name="Duarte J.M."/>
            <person name="Rice S."/>
            <person name="Goodstadt L."/>
            <person name="Beatson S.A."/>
            <person name="Emes R.D."/>
            <person name="Winter E.E."/>
            <person name="Webber C."/>
            <person name="Brandt P."/>
            <person name="Nyakatura G."/>
            <person name="Adetobi M."/>
            <person name="Chiaromonte F."/>
            <person name="Elnitski L."/>
            <person name="Eswara P."/>
            <person name="Hardison R.C."/>
            <person name="Hou M."/>
            <person name="Kolbe D."/>
            <person name="Makova K."/>
            <person name="Miller W."/>
            <person name="Nekrutenko A."/>
            <person name="Riemer C."/>
            <person name="Schwartz S."/>
            <person name="Taylor J."/>
            <person name="Yang S."/>
            <person name="Zhang Y."/>
            <person name="Lindpaintner K."/>
            <person name="Andrews T.D."/>
            <person name="Caccamo M."/>
            <person name="Clamp M."/>
            <person name="Clarke L."/>
            <person name="Curwen V."/>
            <person name="Durbin R.M."/>
            <person name="Eyras E."/>
            <person name="Searle S.M."/>
            <person name="Cooper G.M."/>
            <person name="Batzoglou S."/>
            <person name="Brudno M."/>
            <person name="Sidow A."/>
            <person name="Stone E.A."/>
            <person name="Payseur B.A."/>
            <person name="Bourque G."/>
            <person name="Lopez-Otin C."/>
            <person name="Puente X.S."/>
            <person name="Chakrabarti K."/>
            <person name="Chatterji S."/>
            <person name="Dewey C."/>
            <person name="Pachter L."/>
            <person name="Bray N."/>
            <person name="Yap V.B."/>
            <person name="Caspi A."/>
            <person name="Tesler G."/>
            <person name="Pevzner P.A."/>
            <person name="Haussler D."/>
            <person name="Roskin K.M."/>
            <person name="Baertsch R."/>
            <person name="Clawson H."/>
            <person name="Furey T.S."/>
            <person name="Hinrichs A.S."/>
            <person name="Karolchik D."/>
            <person name="Kent W.J."/>
            <person name="Rosenbloom K.R."/>
            <person name="Trumbower H."/>
            <person name="Weirauch M."/>
            <person name="Cooper D.N."/>
            <person name="Stenson P.D."/>
            <person name="Ma B."/>
            <person name="Brent M."/>
            <person name="Arumugam M."/>
            <person name="Shteynberg D."/>
            <person name="Copley R.R."/>
            <person name="Taylor M.S."/>
            <person name="Riethman H."/>
            <person name="Mudunuri U."/>
            <person name="Peterson J."/>
            <person name="Guyer M."/>
            <person name="Felsenfeld A."/>
            <person name="Old S."/>
            <person name="Mockrin S."/>
            <person name="Collins F.S."/>
        </authorList>
    </citation>
    <scope>NUCLEOTIDE SEQUENCE [LARGE SCALE GENOMIC DNA]</scope>
    <source>
        <strain evidence="5">Brown Norway</strain>
    </source>
</reference>
<evidence type="ECO:0000256" key="2">
    <source>
        <dbReference type="ARBA" id="ARBA00023157"/>
    </source>
</evidence>
<keyword evidence="6" id="KW-1185">Reference proteome</keyword>
<dbReference type="GO" id="GO:0004869">
    <property type="term" value="F:cysteine-type endopeptidase inhibitor activity"/>
    <property type="evidence" value="ECO:0007669"/>
    <property type="project" value="InterPro"/>
</dbReference>
<evidence type="ECO:0000256" key="3">
    <source>
        <dbReference type="SAM" id="SignalP"/>
    </source>
</evidence>
<evidence type="ECO:0000259" key="4">
    <source>
        <dbReference type="SMART" id="SM00043"/>
    </source>
</evidence>
<dbReference type="VEuPathDB" id="HostDB:ENSRNOG00000004989"/>
<dbReference type="CDD" id="cd00042">
    <property type="entry name" value="CY"/>
    <property type="match status" value="1"/>
</dbReference>
<keyword evidence="2" id="KW-1015">Disulfide bond</keyword>
<dbReference type="Pfam" id="PF00031">
    <property type="entry name" value="Cystatin"/>
    <property type="match status" value="1"/>
</dbReference>
<feature type="signal peptide" evidence="3">
    <location>
        <begin position="1"/>
        <end position="19"/>
    </location>
</feature>
<dbReference type="Ensembl" id="ENSRNOT00000006667">
    <property type="protein sequence ID" value="ENSRNOP00000006667"/>
    <property type="gene ID" value="ENSRNOG00000004989"/>
</dbReference>
<dbReference type="Bgee" id="ENSRNOG00000004989">
    <property type="expression patterns" value="Expressed in testis and 1 other cell type or tissue"/>
</dbReference>
<reference evidence="5" key="2">
    <citation type="submission" date="2015-06" db="UniProtKB">
        <authorList>
            <consortium name="Ensembl"/>
        </authorList>
    </citation>
    <scope>IDENTIFICATION</scope>
    <source>
        <strain evidence="5">Brown Norway</strain>
    </source>
</reference>
<evidence type="ECO:0000313" key="5">
    <source>
        <dbReference type="Ensembl" id="ENSRNOP00000006667"/>
    </source>
</evidence>
<dbReference type="InterPro" id="IPR052691">
    <property type="entry name" value="Sperm_Mat_Cystatin"/>
</dbReference>
<evidence type="ECO:0000313" key="7">
    <source>
        <dbReference type="RGD" id="2434"/>
    </source>
</evidence>
<dbReference type="InterPro" id="IPR046350">
    <property type="entry name" value="Cystatin_sf"/>
</dbReference>
<dbReference type="AlphaFoldDB" id="A0A0H2UHD7"/>
<keyword evidence="3" id="KW-0732">Signal</keyword>
<accession>A0A0H2UHD7</accession>
<dbReference type="GO" id="GO:0048678">
    <property type="term" value="P:response to axon injury"/>
    <property type="evidence" value="ECO:0007669"/>
    <property type="project" value="UniProtKB-ARBA"/>
</dbReference>
<dbReference type="Gene3D" id="3.10.450.10">
    <property type="match status" value="1"/>
</dbReference>
<evidence type="ECO:0000313" key="6">
    <source>
        <dbReference type="Proteomes" id="UP000002494"/>
    </source>
</evidence>